<proteinExistence type="predicted"/>
<dbReference type="EMBL" id="GGEC01058618">
    <property type="protein sequence ID" value="MBX39102.1"/>
    <property type="molecule type" value="Transcribed_RNA"/>
</dbReference>
<reference evidence="1" key="1">
    <citation type="submission" date="2018-02" db="EMBL/GenBank/DDBJ databases">
        <title>Rhizophora mucronata_Transcriptome.</title>
        <authorList>
            <person name="Meera S.P."/>
            <person name="Sreeshan A."/>
            <person name="Augustine A."/>
        </authorList>
    </citation>
    <scope>NUCLEOTIDE SEQUENCE</scope>
    <source>
        <tissue evidence="1">Leaf</tissue>
    </source>
</reference>
<name>A0A2P2N9F7_RHIMU</name>
<dbReference type="AlphaFoldDB" id="A0A2P2N9F7"/>
<organism evidence="1">
    <name type="scientific">Rhizophora mucronata</name>
    <name type="common">Asiatic mangrove</name>
    <dbReference type="NCBI Taxonomy" id="61149"/>
    <lineage>
        <taxon>Eukaryota</taxon>
        <taxon>Viridiplantae</taxon>
        <taxon>Streptophyta</taxon>
        <taxon>Embryophyta</taxon>
        <taxon>Tracheophyta</taxon>
        <taxon>Spermatophyta</taxon>
        <taxon>Magnoliopsida</taxon>
        <taxon>eudicotyledons</taxon>
        <taxon>Gunneridae</taxon>
        <taxon>Pentapetalae</taxon>
        <taxon>rosids</taxon>
        <taxon>fabids</taxon>
        <taxon>Malpighiales</taxon>
        <taxon>Rhizophoraceae</taxon>
        <taxon>Rhizophora</taxon>
    </lineage>
</organism>
<evidence type="ECO:0000313" key="1">
    <source>
        <dbReference type="EMBL" id="MBX39102.1"/>
    </source>
</evidence>
<protein>
    <submittedName>
        <fullName evidence="1">Uncharacterized protein</fullName>
    </submittedName>
</protein>
<sequence>MKIISRITAACLVLYSPNLLNLQAAVAIH</sequence>
<accession>A0A2P2N9F7</accession>